<reference evidence="1" key="1">
    <citation type="submission" date="2011-07" db="EMBL/GenBank/DDBJ databases">
        <title>The Genome Sequence of Exophiala (Wangiella) dermatitidis NIH/UT8656.</title>
        <authorList>
            <consortium name="The Broad Institute Genome Sequencing Platform"/>
            <person name="Cuomo C."/>
            <person name="Wang Z."/>
            <person name="Hunicke-Smith S."/>
            <person name="Szanislo P.J."/>
            <person name="Earl A."/>
            <person name="Young S.K."/>
            <person name="Zeng Q."/>
            <person name="Gargeya S."/>
            <person name="Fitzgerald M."/>
            <person name="Haas B."/>
            <person name="Abouelleil A."/>
            <person name="Alvarado L."/>
            <person name="Arachchi H.M."/>
            <person name="Berlin A."/>
            <person name="Brown A."/>
            <person name="Chapman S.B."/>
            <person name="Chen Z."/>
            <person name="Dunbar C."/>
            <person name="Freedman E."/>
            <person name="Gearin G."/>
            <person name="Gellesch M."/>
            <person name="Goldberg J."/>
            <person name="Griggs A."/>
            <person name="Gujja S."/>
            <person name="Heiman D."/>
            <person name="Howarth C."/>
            <person name="Larson L."/>
            <person name="Lui A."/>
            <person name="MacDonald P.J.P."/>
            <person name="Montmayeur A."/>
            <person name="Murphy C."/>
            <person name="Neiman D."/>
            <person name="Pearson M."/>
            <person name="Priest M."/>
            <person name="Roberts A."/>
            <person name="Saif S."/>
            <person name="Shea T."/>
            <person name="Shenoy N."/>
            <person name="Sisk P."/>
            <person name="Stolte C."/>
            <person name="Sykes S."/>
            <person name="Wortman J."/>
            <person name="Nusbaum C."/>
            <person name="Birren B."/>
        </authorList>
    </citation>
    <scope>NUCLEOTIDE SEQUENCE</scope>
    <source>
        <strain evidence="1">NIH/UT8656</strain>
    </source>
</reference>
<organism evidence="1 2">
    <name type="scientific">Exophiala dermatitidis (strain ATCC 34100 / CBS 525.76 / NIH/UT8656)</name>
    <name type="common">Black yeast</name>
    <name type="synonym">Wangiella dermatitidis</name>
    <dbReference type="NCBI Taxonomy" id="858893"/>
    <lineage>
        <taxon>Eukaryota</taxon>
        <taxon>Fungi</taxon>
        <taxon>Dikarya</taxon>
        <taxon>Ascomycota</taxon>
        <taxon>Pezizomycotina</taxon>
        <taxon>Eurotiomycetes</taxon>
        <taxon>Chaetothyriomycetidae</taxon>
        <taxon>Chaetothyriales</taxon>
        <taxon>Herpotrichiellaceae</taxon>
        <taxon>Exophiala</taxon>
    </lineage>
</organism>
<keyword evidence="2" id="KW-1185">Reference proteome</keyword>
<gene>
    <name evidence="1" type="ORF">HMPREF1120_04525</name>
</gene>
<name>H6C0R9_EXODN</name>
<dbReference type="RefSeq" id="XP_009156904.1">
    <property type="nucleotide sequence ID" value="XM_009158656.1"/>
</dbReference>
<dbReference type="Proteomes" id="UP000007304">
    <property type="component" value="Unassembled WGS sequence"/>
</dbReference>
<evidence type="ECO:0000313" key="1">
    <source>
        <dbReference type="EMBL" id="EHY56443.1"/>
    </source>
</evidence>
<accession>H6C0R9</accession>
<sequence length="133" mass="15569">MIHWRMNQHGRVHPERERVHLRSIVRVSARIAHGCILHLIACIERSGCAVGERRLLQTMLHGRIVEGSSRHFTEGRHGLRIRWWSLVTCPGLRVSMQRILIVWRPRTVSQSFLRSGFILVLECLRSFEMMLSL</sequence>
<protein>
    <submittedName>
        <fullName evidence="1">Uncharacterized protein</fullName>
    </submittedName>
</protein>
<dbReference type="InParanoid" id="H6C0R9"/>
<evidence type="ECO:0000313" key="2">
    <source>
        <dbReference type="Proteomes" id="UP000007304"/>
    </source>
</evidence>
<dbReference type="HOGENOM" id="CLU_1906747_0_0_1"/>
<dbReference type="GeneID" id="20309164"/>
<proteinExistence type="predicted"/>
<dbReference type="AlphaFoldDB" id="H6C0R9"/>
<dbReference type="EMBL" id="JH226133">
    <property type="protein sequence ID" value="EHY56443.1"/>
    <property type="molecule type" value="Genomic_DNA"/>
</dbReference>
<dbReference type="VEuPathDB" id="FungiDB:HMPREF1120_04525"/>